<gene>
    <name evidence="2" type="ORF">LCR_03880</name>
</gene>
<comment type="caution">
    <text evidence="2">The sequence shown here is derived from an EMBL/GenBank/DDBJ whole genome shotgun (WGS) entry which is preliminary data.</text>
</comment>
<dbReference type="GO" id="GO:0000731">
    <property type="term" value="P:DNA synthesis involved in DNA repair"/>
    <property type="evidence" value="ECO:0007669"/>
    <property type="project" value="TreeGrafter"/>
</dbReference>
<dbReference type="InterPro" id="IPR027417">
    <property type="entry name" value="P-loop_NTPase"/>
</dbReference>
<dbReference type="AlphaFoldDB" id="A0A175VCP0"/>
<dbReference type="Gene3D" id="3.40.50.300">
    <property type="entry name" value="P-loop containing nucleotide triphosphate hydrolases"/>
    <property type="match status" value="1"/>
</dbReference>
<keyword evidence="2" id="KW-0255">Endonuclease</keyword>
<evidence type="ECO:0000259" key="1">
    <source>
        <dbReference type="Pfam" id="PF20469"/>
    </source>
</evidence>
<dbReference type="GO" id="GO:0004519">
    <property type="term" value="F:endonuclease activity"/>
    <property type="evidence" value="ECO:0007669"/>
    <property type="project" value="UniProtKB-KW"/>
</dbReference>
<accession>A0A175VCP0</accession>
<dbReference type="PANTHER" id="PTHR32182">
    <property type="entry name" value="DNA REPLICATION AND REPAIR PROTEIN RECF"/>
    <property type="match status" value="1"/>
</dbReference>
<dbReference type="STRING" id="29489.VL01_16955"/>
<dbReference type="PANTHER" id="PTHR32182:SF19">
    <property type="entry name" value="HOMOLOGY WITH RECF PROTEIN"/>
    <property type="match status" value="1"/>
</dbReference>
<feature type="domain" description="OLD protein-like TOPRIM" evidence="1">
    <location>
        <begin position="373"/>
        <end position="437"/>
    </location>
</feature>
<dbReference type="InterPro" id="IPR022602">
    <property type="entry name" value="DUF2813"/>
</dbReference>
<dbReference type="GO" id="GO:0006302">
    <property type="term" value="P:double-strand break repair"/>
    <property type="evidence" value="ECO:0007669"/>
    <property type="project" value="TreeGrafter"/>
</dbReference>
<protein>
    <submittedName>
        <fullName evidence="2">ATP-dependent endonuclease</fullName>
    </submittedName>
</protein>
<reference evidence="2 3" key="1">
    <citation type="submission" date="2016-02" db="EMBL/GenBank/DDBJ databases">
        <title>Draft genome sequence of Aeromonas trota strain 1999lcr isolated from cerebrospinal fluid (CSF).</title>
        <authorList>
            <person name="Dallagassa C.B."/>
            <person name="Prediger K.C."/>
            <person name="Weiss V.A."/>
            <person name="Assis F.E."/>
            <person name="Baura V."/>
            <person name="Cruz L.M."/>
            <person name="Souza E.M."/>
            <person name="Pedrosa F.O."/>
            <person name="Fadel-Picheth C.M."/>
        </authorList>
    </citation>
    <scope>NUCLEOTIDE SEQUENCE [LARGE SCALE GENOMIC DNA]</scope>
    <source>
        <strain evidence="2 3">1999lcr</strain>
    </source>
</reference>
<dbReference type="Pfam" id="PF20469">
    <property type="entry name" value="OLD-like_TOPRIM"/>
    <property type="match status" value="1"/>
</dbReference>
<sequence length="546" mass="61771">MFLERIEVKGFRGINRLSLGLDHTTVLIGENTWGKSSLLRALWCLLGQDAEPYQFTAEDFHQPEDPELEPARHLQLVLTFSEHRPQMCLHSRRLARLCPAWVLHKDKFNRIHYRASAELLDDGAVVTTHDFLDGIGKSLPIDNSRELICLLITMNPVFRLRDARSARHGVETLQWGDLSENRLSHLADKLIDEPQRIGEPELKEALQAVRQLMDHYFNALAPIKKNKPRSQRDIINRPMTLRNPGNLHTLLRHADNRALQLAMAGMAATLLQARGNRELEEGARPIMILEDPESRLHPTMLALAWGLLEQLPGQKLLTTNSGDLLSSLPLNQVRRLVRRQQDIVCHQIGGERYSSDDLRKIAFHVRINRPMSLFARCWLLVEGETEIWLLSELAQICGYSLRAEGVRIIEFAQCGQSPLIKVARDFGIEWHLLTDGDEAGVKYATSARSLLKGERERDRLTQLPAADIEHYLYHNGFEGVFRREAGVGGRTMLSASHIISKAIHKRSKPGMALAVVEEAARLGADHIPPVLRQMFSRVVALARGQG</sequence>
<dbReference type="OrthoDB" id="5836727at2"/>
<dbReference type="Pfam" id="PF11398">
    <property type="entry name" value="DUF2813"/>
    <property type="match status" value="1"/>
</dbReference>
<dbReference type="EMBL" id="JMGO02000018">
    <property type="protein sequence ID" value="KXU78300.1"/>
    <property type="molecule type" value="Genomic_DNA"/>
</dbReference>
<organism evidence="2 3">
    <name type="scientific">Aeromonas enteropelogenes</name>
    <name type="common">Aeromonas trota</name>
    <dbReference type="NCBI Taxonomy" id="29489"/>
    <lineage>
        <taxon>Bacteria</taxon>
        <taxon>Pseudomonadati</taxon>
        <taxon>Pseudomonadota</taxon>
        <taxon>Gammaproteobacteria</taxon>
        <taxon>Aeromonadales</taxon>
        <taxon>Aeromonadaceae</taxon>
        <taxon>Aeromonas</taxon>
    </lineage>
</organism>
<evidence type="ECO:0000313" key="2">
    <source>
        <dbReference type="EMBL" id="KXU78300.1"/>
    </source>
</evidence>
<name>A0A175VCP0_AEREN</name>
<dbReference type="RefSeq" id="WP_061477473.1">
    <property type="nucleotide sequence ID" value="NZ_JMGO02000018.1"/>
</dbReference>
<dbReference type="Proteomes" id="UP000078435">
    <property type="component" value="Unassembled WGS sequence"/>
</dbReference>
<dbReference type="CDD" id="cd01026">
    <property type="entry name" value="TOPRIM_OLD"/>
    <property type="match status" value="1"/>
</dbReference>
<keyword evidence="2" id="KW-0378">Hydrolase</keyword>
<dbReference type="SUPFAM" id="SSF52540">
    <property type="entry name" value="P-loop containing nucleoside triphosphate hydrolases"/>
    <property type="match status" value="1"/>
</dbReference>
<proteinExistence type="predicted"/>
<keyword evidence="2" id="KW-0540">Nuclease</keyword>
<evidence type="ECO:0000313" key="3">
    <source>
        <dbReference type="Proteomes" id="UP000078435"/>
    </source>
</evidence>
<dbReference type="InterPro" id="IPR034139">
    <property type="entry name" value="TOPRIM_OLD"/>
</dbReference>